<dbReference type="EMBL" id="CP023009">
    <property type="protein sequence ID" value="AXW85746.1"/>
    <property type="molecule type" value="Genomic_DNA"/>
</dbReference>
<gene>
    <name evidence="1" type="ORF">CKQ53_01285</name>
</gene>
<evidence type="ECO:0000313" key="2">
    <source>
        <dbReference type="Proteomes" id="UP000263881"/>
    </source>
</evidence>
<dbReference type="KEGG" id="lbq:CKQ53_01285"/>
<name>A0AAD0WJD3_9GAMM</name>
<organism evidence="1 2">
    <name type="scientific">Lonsdalea britannica</name>
    <dbReference type="NCBI Taxonomy" id="1082704"/>
    <lineage>
        <taxon>Bacteria</taxon>
        <taxon>Pseudomonadati</taxon>
        <taxon>Pseudomonadota</taxon>
        <taxon>Gammaproteobacteria</taxon>
        <taxon>Enterobacterales</taxon>
        <taxon>Pectobacteriaceae</taxon>
        <taxon>Lonsdalea</taxon>
    </lineage>
</organism>
<dbReference type="AlphaFoldDB" id="A0AAD0WJD3"/>
<accession>A0AAD0WJD3</accession>
<dbReference type="RefSeq" id="WP_094118591.1">
    <property type="nucleotide sequence ID" value="NZ_CP023009.1"/>
</dbReference>
<proteinExistence type="predicted"/>
<reference evidence="1 2" key="1">
    <citation type="submission" date="2017-08" db="EMBL/GenBank/DDBJ databases">
        <title>Comparative genomics of bacteria isolated from necrotic lesions of AOD affected trees.</title>
        <authorList>
            <person name="Doonan J."/>
            <person name="Denman S."/>
            <person name="McDonald J.E."/>
        </authorList>
    </citation>
    <scope>NUCLEOTIDE SEQUENCE [LARGE SCALE GENOMIC DNA]</scope>
    <source>
        <strain evidence="1 2">477</strain>
    </source>
</reference>
<protein>
    <submittedName>
        <fullName evidence="1">Uncharacterized protein</fullName>
    </submittedName>
</protein>
<evidence type="ECO:0000313" key="1">
    <source>
        <dbReference type="EMBL" id="AXW85746.1"/>
    </source>
</evidence>
<keyword evidence="2" id="KW-1185">Reference proteome</keyword>
<sequence>MSLLRRIEALEATSGAQATSGGPDEIWLIGVSPDGSRECGGGWVKHKGLFRNATVEEAQHHNQLNLQGDNHG</sequence>
<dbReference type="Proteomes" id="UP000263881">
    <property type="component" value="Chromosome"/>
</dbReference>